<reference evidence="2" key="1">
    <citation type="journal article" date="2023" name="G3 (Bethesda)">
        <title>Genome assembly and association tests identify interacting loci associated with vigor, precocity, and sex in interspecific pistachio rootstocks.</title>
        <authorList>
            <person name="Palmer W."/>
            <person name="Jacygrad E."/>
            <person name="Sagayaradj S."/>
            <person name="Cavanaugh K."/>
            <person name="Han R."/>
            <person name="Bertier L."/>
            <person name="Beede B."/>
            <person name="Kafkas S."/>
            <person name="Golino D."/>
            <person name="Preece J."/>
            <person name="Michelmore R."/>
        </authorList>
    </citation>
    <scope>NUCLEOTIDE SEQUENCE [LARGE SCALE GENOMIC DNA]</scope>
</reference>
<sequence>MEFDSSFIEDYPFLSSLLADNPFSNPEFGNGFSSVIDNSSSSSSNKGLFHNSHYQLELDHDSFLTNPQSFNRLTIEGSSKNPFFGVSKPSFDPFEVYTNIFSADHVVDCTPLIPNAANGLLHGSDSSAFWAQSVPETQIYQPIKFQEFGSAAARLPDEVSCITGDQNATNHQKVDQKRYKRIQTRRGGKPPKKHNLIKGQWTAQEDKMLVQLVGQYGTKKWSQIAKMLNGRVGKQCRERWYNHLKPDIKKEAWSEDEDIILIESHKLLGNRWAEIARRLPGRTENTIKNHWNATKRRQHSKRKNRESTPKCSLLQSYIKTVTYPTSFIKKDKGKKPITGNKIQQVINNVVMPTPQLHQVESSDFNSAAADWQVPAPAAYEQNEAMGYSFDASMLCDGYNFGSILDEVTCGSMVDESNNEFEMPVEIDSFSQEDQLRREMEMMEMVYKGLAG</sequence>
<accession>A0ACC0ZNC4</accession>
<proteinExistence type="predicted"/>
<evidence type="ECO:0000313" key="1">
    <source>
        <dbReference type="EMBL" id="KAJ0053510.1"/>
    </source>
</evidence>
<evidence type="ECO:0000313" key="2">
    <source>
        <dbReference type="Proteomes" id="UP001163603"/>
    </source>
</evidence>
<name>A0ACC0ZNC4_9ROSI</name>
<dbReference type="EMBL" id="CM047736">
    <property type="protein sequence ID" value="KAJ0053510.1"/>
    <property type="molecule type" value="Genomic_DNA"/>
</dbReference>
<organism evidence="1 2">
    <name type="scientific">Pistacia integerrima</name>
    <dbReference type="NCBI Taxonomy" id="434235"/>
    <lineage>
        <taxon>Eukaryota</taxon>
        <taxon>Viridiplantae</taxon>
        <taxon>Streptophyta</taxon>
        <taxon>Embryophyta</taxon>
        <taxon>Tracheophyta</taxon>
        <taxon>Spermatophyta</taxon>
        <taxon>Magnoliopsida</taxon>
        <taxon>eudicotyledons</taxon>
        <taxon>Gunneridae</taxon>
        <taxon>Pentapetalae</taxon>
        <taxon>rosids</taxon>
        <taxon>malvids</taxon>
        <taxon>Sapindales</taxon>
        <taxon>Anacardiaceae</taxon>
        <taxon>Pistacia</taxon>
    </lineage>
</organism>
<protein>
    <submittedName>
        <fullName evidence="1">Uncharacterized protein</fullName>
    </submittedName>
</protein>
<comment type="caution">
    <text evidence="1">The sequence shown here is derived from an EMBL/GenBank/DDBJ whole genome shotgun (WGS) entry which is preliminary data.</text>
</comment>
<gene>
    <name evidence="1" type="ORF">Pint_02760</name>
</gene>
<dbReference type="Proteomes" id="UP001163603">
    <property type="component" value="Chromosome 1"/>
</dbReference>
<keyword evidence="2" id="KW-1185">Reference proteome</keyword>